<dbReference type="InterPro" id="IPR006674">
    <property type="entry name" value="HD_domain"/>
</dbReference>
<accession>A0A5S3Z8C3</accession>
<dbReference type="InterPro" id="IPR037522">
    <property type="entry name" value="HD_GYP_dom"/>
</dbReference>
<dbReference type="Gene3D" id="1.10.3210.10">
    <property type="entry name" value="Hypothetical protein af1432"/>
    <property type="match status" value="1"/>
</dbReference>
<evidence type="ECO:0000259" key="2">
    <source>
        <dbReference type="PROSITE" id="PS50112"/>
    </source>
</evidence>
<evidence type="ECO:0000313" key="5">
    <source>
        <dbReference type="EMBL" id="TMP88499.1"/>
    </source>
</evidence>
<dbReference type="NCBIfam" id="TIGR00277">
    <property type="entry name" value="HDIG"/>
    <property type="match status" value="1"/>
</dbReference>
<organism evidence="5 6">
    <name type="scientific">Pseudoalteromonas ruthenica</name>
    <dbReference type="NCBI Taxonomy" id="151081"/>
    <lineage>
        <taxon>Bacteria</taxon>
        <taxon>Pseudomonadati</taxon>
        <taxon>Pseudomonadota</taxon>
        <taxon>Gammaproteobacteria</taxon>
        <taxon>Alteromonadales</taxon>
        <taxon>Pseudoalteromonadaceae</taxon>
        <taxon>Pseudoalteromonas</taxon>
    </lineage>
</organism>
<dbReference type="PANTHER" id="PTHR43155:SF2">
    <property type="entry name" value="CYCLIC DI-GMP PHOSPHODIESTERASE PA4108"/>
    <property type="match status" value="1"/>
</dbReference>
<dbReference type="AlphaFoldDB" id="A0A5S3Z8C3"/>
<dbReference type="PROSITE" id="PS50112">
    <property type="entry name" value="PAS"/>
    <property type="match status" value="1"/>
</dbReference>
<dbReference type="InterPro" id="IPR000014">
    <property type="entry name" value="PAS"/>
</dbReference>
<dbReference type="Proteomes" id="UP000305874">
    <property type="component" value="Unassembled WGS sequence"/>
</dbReference>
<comment type="caution">
    <text evidence="5">The sequence shown here is derived from an EMBL/GenBank/DDBJ whole genome shotgun (WGS) entry which is preliminary data.</text>
</comment>
<dbReference type="CDD" id="cd00130">
    <property type="entry name" value="PAS"/>
    <property type="match status" value="1"/>
</dbReference>
<reference evidence="5 6" key="1">
    <citation type="submission" date="2017-12" db="EMBL/GenBank/DDBJ databases">
        <authorList>
            <person name="Paulsen S."/>
            <person name="Gram L.K."/>
        </authorList>
    </citation>
    <scope>NUCLEOTIDE SEQUENCE [LARGE SCALE GENOMIC DNA]</scope>
    <source>
        <strain evidence="5 6">S2897</strain>
    </source>
</reference>
<dbReference type="SMART" id="SM00471">
    <property type="entry name" value="HDc"/>
    <property type="match status" value="1"/>
</dbReference>
<keyword evidence="1" id="KW-0472">Membrane</keyword>
<keyword evidence="1" id="KW-1133">Transmembrane helix</keyword>
<dbReference type="InterPro" id="IPR013655">
    <property type="entry name" value="PAS_fold_3"/>
</dbReference>
<dbReference type="Pfam" id="PF13487">
    <property type="entry name" value="HD_5"/>
    <property type="match status" value="1"/>
</dbReference>
<dbReference type="NCBIfam" id="TIGR00229">
    <property type="entry name" value="sensory_box"/>
    <property type="match status" value="1"/>
</dbReference>
<dbReference type="GO" id="GO:0008081">
    <property type="term" value="F:phosphoric diester hydrolase activity"/>
    <property type="evidence" value="ECO:0007669"/>
    <property type="project" value="UniProtKB-ARBA"/>
</dbReference>
<feature type="domain" description="PAS" evidence="2">
    <location>
        <begin position="109"/>
        <end position="155"/>
    </location>
</feature>
<name>A0A5S3Z8C3_9GAMM</name>
<dbReference type="Pfam" id="PF08447">
    <property type="entry name" value="PAS_3"/>
    <property type="match status" value="1"/>
</dbReference>
<dbReference type="SUPFAM" id="SSF55785">
    <property type="entry name" value="PYP-like sensor domain (PAS domain)"/>
    <property type="match status" value="1"/>
</dbReference>
<dbReference type="RefSeq" id="WP_138547373.1">
    <property type="nucleotide sequence ID" value="NZ_PNCG01000002.1"/>
</dbReference>
<evidence type="ECO:0000313" key="6">
    <source>
        <dbReference type="Proteomes" id="UP000305874"/>
    </source>
</evidence>
<dbReference type="EMBL" id="PNCG01000002">
    <property type="protein sequence ID" value="TMP88499.1"/>
    <property type="molecule type" value="Genomic_DNA"/>
</dbReference>
<gene>
    <name evidence="5" type="ORF">CWC05_03460</name>
</gene>
<dbReference type="SUPFAM" id="SSF109604">
    <property type="entry name" value="HD-domain/PDEase-like"/>
    <property type="match status" value="1"/>
</dbReference>
<evidence type="ECO:0000256" key="1">
    <source>
        <dbReference type="SAM" id="Phobius"/>
    </source>
</evidence>
<sequence length="407" mass="45467">MRGLSRNQIVGLYAVISTLWIVSSDWLLALVWGDFEDSLALSIGKGVSFVLLMSIALHFLLKKLNNAQTLVSAAKSDEQLLLYKLPNYFKHMPIVTYAIEVTAQRSQTVWVSDNVTKVLGYQAEQAMAMGWWSKSLHPDDKLRAQEESHRIIGAGGGHHYYRIKHKDGHYIHIHDEMHLVSGSHPQRYIGILCDISAEEGALNQVRHYSSRLENTVLGTVEAISSMVELRDPYTAGHESRVGDLAVQIAKQMQLNADTQYGLRIAGLVHDIGKISIPSEYLTKPTRLSHSEFAIIKTHAEHGYQILKSIPFPWPIAQVAYQHHERMDGSGYPQGLKGEDILLEARIIAVADVIESMATSRPYRHALGLDAALAEIETNAGKLYDLQVVKAALSLFRERGYQLSQPTN</sequence>
<feature type="transmembrane region" description="Helical" evidence="1">
    <location>
        <begin position="39"/>
        <end position="61"/>
    </location>
</feature>
<evidence type="ECO:0000259" key="3">
    <source>
        <dbReference type="PROSITE" id="PS51831"/>
    </source>
</evidence>
<dbReference type="InterPro" id="IPR035965">
    <property type="entry name" value="PAS-like_dom_sf"/>
</dbReference>
<dbReference type="PANTHER" id="PTHR43155">
    <property type="entry name" value="CYCLIC DI-GMP PHOSPHODIESTERASE PA4108-RELATED"/>
    <property type="match status" value="1"/>
</dbReference>
<dbReference type="InterPro" id="IPR006675">
    <property type="entry name" value="HDIG_dom"/>
</dbReference>
<reference evidence="6" key="2">
    <citation type="submission" date="2019-06" db="EMBL/GenBank/DDBJ databases">
        <title>Co-occurence of chitin degradation, pigmentation and bioactivity in marine Pseudoalteromonas.</title>
        <authorList>
            <person name="Sonnenschein E.C."/>
            <person name="Bech P.K."/>
        </authorList>
    </citation>
    <scope>NUCLEOTIDE SEQUENCE [LARGE SCALE GENOMIC DNA]</scope>
    <source>
        <strain evidence="6">S2897</strain>
    </source>
</reference>
<evidence type="ECO:0000259" key="4">
    <source>
        <dbReference type="PROSITE" id="PS51832"/>
    </source>
</evidence>
<dbReference type="InterPro" id="IPR003607">
    <property type="entry name" value="HD/PDEase_dom"/>
</dbReference>
<feature type="domain" description="HD" evidence="3">
    <location>
        <begin position="234"/>
        <end position="356"/>
    </location>
</feature>
<feature type="domain" description="HD-GYP" evidence="4">
    <location>
        <begin position="212"/>
        <end position="407"/>
    </location>
</feature>
<protein>
    <submittedName>
        <fullName evidence="5">Uncharacterized protein</fullName>
    </submittedName>
</protein>
<dbReference type="PROSITE" id="PS51831">
    <property type="entry name" value="HD"/>
    <property type="match status" value="1"/>
</dbReference>
<feature type="transmembrane region" description="Helical" evidence="1">
    <location>
        <begin position="12"/>
        <end position="33"/>
    </location>
</feature>
<dbReference type="CDD" id="cd00077">
    <property type="entry name" value="HDc"/>
    <property type="match status" value="1"/>
</dbReference>
<dbReference type="PROSITE" id="PS51832">
    <property type="entry name" value="HD_GYP"/>
    <property type="match status" value="1"/>
</dbReference>
<dbReference type="Gene3D" id="3.30.450.20">
    <property type="entry name" value="PAS domain"/>
    <property type="match status" value="1"/>
</dbReference>
<proteinExistence type="predicted"/>
<keyword evidence="1" id="KW-0812">Transmembrane</keyword>